<feature type="domain" description="Plastocyanin-like" evidence="9">
    <location>
        <begin position="128"/>
        <end position="243"/>
    </location>
</feature>
<evidence type="ECO:0000259" key="8">
    <source>
        <dbReference type="Pfam" id="PF07731"/>
    </source>
</evidence>
<name>B6QGH2_TALMQ</name>
<dbReference type="PROSITE" id="PS00079">
    <property type="entry name" value="MULTICOPPER_OXIDASE1"/>
    <property type="match status" value="1"/>
</dbReference>
<feature type="domain" description="Plastocyanin-like" evidence="8">
    <location>
        <begin position="547"/>
        <end position="667"/>
    </location>
</feature>
<feature type="compositionally biased region" description="Low complexity" evidence="5">
    <location>
        <begin position="457"/>
        <end position="471"/>
    </location>
</feature>
<dbReference type="GO" id="GO:0016491">
    <property type="term" value="F:oxidoreductase activity"/>
    <property type="evidence" value="ECO:0007669"/>
    <property type="project" value="UniProtKB-KW"/>
</dbReference>
<comment type="similarity">
    <text evidence="1">Belongs to the multicopper oxidase family.</text>
</comment>
<dbReference type="HOGENOM" id="CLU_006504_7_2_1"/>
<dbReference type="STRING" id="441960.B6QGH2"/>
<dbReference type="InterPro" id="IPR045087">
    <property type="entry name" value="Cu-oxidase_fam"/>
</dbReference>
<protein>
    <submittedName>
        <fullName evidence="10">Multicopper oxidase, putative</fullName>
    </submittedName>
</protein>
<dbReference type="PROSITE" id="PS00080">
    <property type="entry name" value="MULTICOPPER_OXIDASE2"/>
    <property type="match status" value="1"/>
</dbReference>
<keyword evidence="6" id="KW-1133">Transmembrane helix</keyword>
<dbReference type="OrthoDB" id="2121828at2759"/>
<dbReference type="InterPro" id="IPR008972">
    <property type="entry name" value="Cupredoxin"/>
</dbReference>
<accession>B6QGH2</accession>
<dbReference type="InterPro" id="IPR011707">
    <property type="entry name" value="Cu-oxidase-like_N"/>
</dbReference>
<feature type="region of interest" description="Disordered" evidence="5">
    <location>
        <begin position="457"/>
        <end position="480"/>
    </location>
</feature>
<feature type="transmembrane region" description="Helical" evidence="6">
    <location>
        <begin position="44"/>
        <end position="70"/>
    </location>
</feature>
<dbReference type="EMBL" id="DS995901">
    <property type="protein sequence ID" value="EEA24557.1"/>
    <property type="molecule type" value="Genomic_DNA"/>
</dbReference>
<gene>
    <name evidence="10" type="ORF">PMAA_085520</name>
</gene>
<dbReference type="PANTHER" id="PTHR11709:SF414">
    <property type="entry name" value="ADR239WP"/>
    <property type="match status" value="1"/>
</dbReference>
<keyword evidence="3" id="KW-0560">Oxidoreductase</keyword>
<evidence type="ECO:0000256" key="6">
    <source>
        <dbReference type="SAM" id="Phobius"/>
    </source>
</evidence>
<dbReference type="SUPFAM" id="SSF49503">
    <property type="entry name" value="Cupredoxins"/>
    <property type="match status" value="2"/>
</dbReference>
<evidence type="ECO:0000259" key="7">
    <source>
        <dbReference type="Pfam" id="PF00394"/>
    </source>
</evidence>
<dbReference type="InterPro" id="IPR011706">
    <property type="entry name" value="Cu-oxidase_C"/>
</dbReference>
<dbReference type="Pfam" id="PF00394">
    <property type="entry name" value="Cu-oxidase"/>
    <property type="match status" value="1"/>
</dbReference>
<evidence type="ECO:0000256" key="5">
    <source>
        <dbReference type="SAM" id="MobiDB-lite"/>
    </source>
</evidence>
<evidence type="ECO:0000259" key="9">
    <source>
        <dbReference type="Pfam" id="PF07732"/>
    </source>
</evidence>
<evidence type="ECO:0000256" key="3">
    <source>
        <dbReference type="ARBA" id="ARBA00023002"/>
    </source>
</evidence>
<keyword evidence="6" id="KW-0472">Membrane</keyword>
<proteinExistence type="inferred from homology"/>
<evidence type="ECO:0000313" key="11">
    <source>
        <dbReference type="Proteomes" id="UP000001294"/>
    </source>
</evidence>
<keyword evidence="2" id="KW-0479">Metal-binding</keyword>
<keyword evidence="11" id="KW-1185">Reference proteome</keyword>
<feature type="compositionally biased region" description="Basic residues" evidence="5">
    <location>
        <begin position="1"/>
        <end position="11"/>
    </location>
</feature>
<sequence length="690" mass="76790">MQRRPSKRQQHAPKSPDPTIQPVDVQGQSEPGEKKQKTKLTAYIYSKLFVTVVCILPFLAALVLFVRFYYESNNGDNTSRLSKSLHDHDSIQSLSLDLDNRIYENGHLRPEDHIYREPATQTLNWSITAGQRRPDGVDKRVYLINDVFPGPLIEARSGDTLQILVHNDLEDEQLSLHWHGLNMRGANTMDGAIGVTQCGIQPGHSFWYNFTISETQSGTFWYHAHSTVQRSDGLYGGLIVHRPVSHARPPTTPNVRGLLIKHQDLNGKEDDEDSVLDSVKYSYDKEIVLMIGDWYHRTAKDVASWYLWWGSRGYEPVPDSMLVNGAGRFDCSRAVPARPLDCIGSPDERPPLILGGESSYRIRVVNTGSLTGITLGFAQGTSIQVITLDGGNPVEMKLDDDGKSSVGILFPGQRVDFVLRPVKDNVSWMTVKLDESDFKIGNPALVTHQSFPILQPPLSSKASSPSSTIPDESSDGLEGNMIDINNLSSTSTILSHLPPKSEQTHIVYAKVEKLSRLQNIPYGFFNRTTWSIQSDPPYPLLGLPRNLWDKNQLAVSTGLEGAWVDLVVNNLDEGAHPFHFHGHSFYVVALYESPAGSSRWGSYNPWATDNGSADEDPYDLSRAVLRDTVQIPARGYAVLRFRADNPGVWMFHCHVMWHLAGGMAMLIDSGSDGVAAHEPWLGAKGMECRV</sequence>
<reference evidence="11" key="1">
    <citation type="journal article" date="2015" name="Genome Announc.">
        <title>Genome sequence of the AIDS-associated pathogen Penicillium marneffei (ATCC18224) and its near taxonomic relative Talaromyces stipitatus (ATCC10500).</title>
        <authorList>
            <person name="Nierman W.C."/>
            <person name="Fedorova-Abrams N.D."/>
            <person name="Andrianopoulos A."/>
        </authorList>
    </citation>
    <scope>NUCLEOTIDE SEQUENCE [LARGE SCALE GENOMIC DNA]</scope>
    <source>
        <strain evidence="11">ATCC 18224 / CBS 334.59 / QM 7333</strain>
    </source>
</reference>
<dbReference type="GO" id="GO:0005507">
    <property type="term" value="F:copper ion binding"/>
    <property type="evidence" value="ECO:0007669"/>
    <property type="project" value="InterPro"/>
</dbReference>
<evidence type="ECO:0000313" key="10">
    <source>
        <dbReference type="EMBL" id="EEA24557.1"/>
    </source>
</evidence>
<organism evidence="10 11">
    <name type="scientific">Talaromyces marneffei (strain ATCC 18224 / CBS 334.59 / QM 7333)</name>
    <name type="common">Penicillium marneffei</name>
    <dbReference type="NCBI Taxonomy" id="441960"/>
    <lineage>
        <taxon>Eukaryota</taxon>
        <taxon>Fungi</taxon>
        <taxon>Dikarya</taxon>
        <taxon>Ascomycota</taxon>
        <taxon>Pezizomycotina</taxon>
        <taxon>Eurotiomycetes</taxon>
        <taxon>Eurotiomycetidae</taxon>
        <taxon>Eurotiales</taxon>
        <taxon>Trichocomaceae</taxon>
        <taxon>Talaromyces</taxon>
        <taxon>Talaromyces sect. Talaromyces</taxon>
    </lineage>
</organism>
<feature type="domain" description="Plastocyanin-like" evidence="7">
    <location>
        <begin position="286"/>
        <end position="445"/>
    </location>
</feature>
<dbReference type="Pfam" id="PF07732">
    <property type="entry name" value="Cu-oxidase_3"/>
    <property type="match status" value="1"/>
</dbReference>
<dbReference type="AlphaFoldDB" id="B6QGH2"/>
<dbReference type="InterPro" id="IPR001117">
    <property type="entry name" value="Cu-oxidase_2nd"/>
</dbReference>
<dbReference type="VEuPathDB" id="FungiDB:PMAA_085520"/>
<dbReference type="InterPro" id="IPR002355">
    <property type="entry name" value="Cu_oxidase_Cu_BS"/>
</dbReference>
<evidence type="ECO:0000256" key="2">
    <source>
        <dbReference type="ARBA" id="ARBA00022723"/>
    </source>
</evidence>
<keyword evidence="6" id="KW-0812">Transmembrane</keyword>
<feature type="region of interest" description="Disordered" evidence="5">
    <location>
        <begin position="1"/>
        <end position="36"/>
    </location>
</feature>
<dbReference type="InterPro" id="IPR033138">
    <property type="entry name" value="Cu_oxidase_CS"/>
</dbReference>
<dbReference type="CDD" id="cd13910">
    <property type="entry name" value="CuRO_3_MCO_like_4"/>
    <property type="match status" value="1"/>
</dbReference>
<dbReference type="PhylomeDB" id="B6QGH2"/>
<dbReference type="Proteomes" id="UP000001294">
    <property type="component" value="Unassembled WGS sequence"/>
</dbReference>
<keyword evidence="4" id="KW-0186">Copper</keyword>
<dbReference type="PANTHER" id="PTHR11709">
    <property type="entry name" value="MULTI-COPPER OXIDASE"/>
    <property type="match status" value="1"/>
</dbReference>
<dbReference type="Gene3D" id="2.60.40.420">
    <property type="entry name" value="Cupredoxins - blue copper proteins"/>
    <property type="match status" value="3"/>
</dbReference>
<evidence type="ECO:0000256" key="1">
    <source>
        <dbReference type="ARBA" id="ARBA00010609"/>
    </source>
</evidence>
<evidence type="ECO:0000256" key="4">
    <source>
        <dbReference type="ARBA" id="ARBA00023008"/>
    </source>
</evidence>
<dbReference type="Pfam" id="PF07731">
    <property type="entry name" value="Cu-oxidase_2"/>
    <property type="match status" value="1"/>
</dbReference>